<evidence type="ECO:0000313" key="1">
    <source>
        <dbReference type="EMBL" id="AOH56444.1"/>
    </source>
</evidence>
<dbReference type="AlphaFoldDB" id="A0A1B3XTC4"/>
<dbReference type="STRING" id="264697.ABE28_018915"/>
<dbReference type="KEGG" id="bmur:ABE28_018915"/>
<dbReference type="Proteomes" id="UP000077926">
    <property type="component" value="Chromosome"/>
</dbReference>
<organism evidence="1 2">
    <name type="scientific">Peribacillus muralis</name>
    <dbReference type="NCBI Taxonomy" id="264697"/>
    <lineage>
        <taxon>Bacteria</taxon>
        <taxon>Bacillati</taxon>
        <taxon>Bacillota</taxon>
        <taxon>Bacilli</taxon>
        <taxon>Bacillales</taxon>
        <taxon>Bacillaceae</taxon>
        <taxon>Peribacillus</taxon>
    </lineage>
</organism>
<proteinExistence type="predicted"/>
<protein>
    <submittedName>
        <fullName evidence="1">Uncharacterized protein</fullName>
    </submittedName>
</protein>
<reference evidence="1 2" key="1">
    <citation type="submission" date="2016-08" db="EMBL/GenBank/DDBJ databases">
        <title>Complete genome sequence of Bacillus muralis G25-68, a strain with toxicity to nematodes.</title>
        <authorList>
            <person name="Zheng Z."/>
        </authorList>
    </citation>
    <scope>NUCLEOTIDE SEQUENCE [LARGE SCALE GENOMIC DNA]</scope>
    <source>
        <strain evidence="1 2">G25-68</strain>
    </source>
</reference>
<evidence type="ECO:0000313" key="2">
    <source>
        <dbReference type="Proteomes" id="UP000077926"/>
    </source>
</evidence>
<dbReference type="EMBL" id="CP017080">
    <property type="protein sequence ID" value="AOH56444.1"/>
    <property type="molecule type" value="Genomic_DNA"/>
</dbReference>
<sequence>MFSSSLLDFLYNLALNTHQMKTKERSVHFLEEFNNVLPIFLHIGNIARKTCNLLTVYDNIAFITVVEEGIR</sequence>
<keyword evidence="2" id="KW-1185">Reference proteome</keyword>
<gene>
    <name evidence="1" type="ORF">ABE28_018915</name>
</gene>
<accession>A0A1B3XTC4</accession>
<name>A0A1B3XTC4_9BACI</name>